<sequence>MGDLRIRGTDEEGARRLARLVVERAPGLACGACGGREFAILEQPDAGLRTWLRREGQPFAAIDTKISQPLVTLVCITCGHLEQFAEATLEGADASLYGEVIAHE</sequence>
<name>A0A7W9CVD6_9HYPH</name>
<comment type="caution">
    <text evidence="1">The sequence shown here is derived from an EMBL/GenBank/DDBJ whole genome shotgun (WGS) entry which is preliminary data.</text>
</comment>
<gene>
    <name evidence="1" type="ORF">GGQ63_001679</name>
</gene>
<keyword evidence="2" id="KW-1185">Reference proteome</keyword>
<reference evidence="1 2" key="1">
    <citation type="submission" date="2020-08" db="EMBL/GenBank/DDBJ databases">
        <title>Genomic Encyclopedia of Type Strains, Phase IV (KMG-IV): sequencing the most valuable type-strain genomes for metagenomic binning, comparative biology and taxonomic classification.</title>
        <authorList>
            <person name="Goeker M."/>
        </authorList>
    </citation>
    <scope>NUCLEOTIDE SEQUENCE [LARGE SCALE GENOMIC DNA]</scope>
    <source>
        <strain evidence="1 2">DSM 16268</strain>
    </source>
</reference>
<evidence type="ECO:0000313" key="2">
    <source>
        <dbReference type="Proteomes" id="UP000523821"/>
    </source>
</evidence>
<accession>A0A7W9CVD6</accession>
<proteinExistence type="predicted"/>
<organism evidence="1 2">
    <name type="scientific">Prosthecomicrobium pneumaticum</name>
    <dbReference type="NCBI Taxonomy" id="81895"/>
    <lineage>
        <taxon>Bacteria</taxon>
        <taxon>Pseudomonadati</taxon>
        <taxon>Pseudomonadota</taxon>
        <taxon>Alphaproteobacteria</taxon>
        <taxon>Hyphomicrobiales</taxon>
        <taxon>Kaistiaceae</taxon>
        <taxon>Prosthecomicrobium</taxon>
    </lineage>
</organism>
<dbReference type="RefSeq" id="WP_183854597.1">
    <property type="nucleotide sequence ID" value="NZ_JACHOO010000003.1"/>
</dbReference>
<dbReference type="AlphaFoldDB" id="A0A7W9CVD6"/>
<dbReference type="EMBL" id="JACHOO010000003">
    <property type="protein sequence ID" value="MBB5752625.1"/>
    <property type="molecule type" value="Genomic_DNA"/>
</dbReference>
<dbReference type="Proteomes" id="UP000523821">
    <property type="component" value="Unassembled WGS sequence"/>
</dbReference>
<evidence type="ECO:0000313" key="1">
    <source>
        <dbReference type="EMBL" id="MBB5752625.1"/>
    </source>
</evidence>
<protein>
    <submittedName>
        <fullName evidence="1">Uncharacterized protein</fullName>
    </submittedName>
</protein>